<dbReference type="PANTHER" id="PTHR40861">
    <property type="entry name" value="DUF2183 DOMAIN-CONTAINING PROTEIN"/>
    <property type="match status" value="1"/>
</dbReference>
<accession>A0ABZ3FQ90</accession>
<dbReference type="EMBL" id="CP154795">
    <property type="protein sequence ID" value="XAN08251.1"/>
    <property type="molecule type" value="Genomic_DNA"/>
</dbReference>
<keyword evidence="3" id="KW-1185">Reference proteome</keyword>
<feature type="domain" description="Phosphatidate phosphatase APP1 catalytic" evidence="1">
    <location>
        <begin position="207"/>
        <end position="302"/>
    </location>
</feature>
<sequence length="389" mass="43056">MSEPSVLQALIAGPDGASESAAILDLIRGADTADLNRMLADLHGPSLFTKLDPGRRAELTHLLGRQRLDELEASPLAHVVHGLQSSRRTALRDEVLVEIVVSRRGTDLVRLKNLINTAEDHQDLEDLVWVDLHESDRRRVLAHIERESAGLSIGDPKVLSDIDDTVFCKLHDRRWPRGLIYPGALALLDALDLGPTDEPFDLGDLTFVTARPADAWGLVENLSRTALRRAGVSRLSVLSGSLRALVSKEAMAFRKLENIDHYRRLFPEYQLVFIGDSGQGDVIVAETLVRTNPEATRLVMIHDVVESSQEVRDRHAAAGIVFFDTYVGAAAEAYERGLISARGLGQVAKESVGGFERTRWDSVQQRDRMRGWFERDLARVENLLADAGS</sequence>
<dbReference type="PANTHER" id="PTHR40861:SF1">
    <property type="entry name" value="PHOSPHATIDATE PHOSPHATASE APP1 CATALYTIC DOMAIN-CONTAINING PROTEIN"/>
    <property type="match status" value="1"/>
</dbReference>
<proteinExistence type="predicted"/>
<evidence type="ECO:0000313" key="3">
    <source>
        <dbReference type="Proteomes" id="UP001442841"/>
    </source>
</evidence>
<dbReference type="InterPro" id="IPR019236">
    <property type="entry name" value="APP1_cat"/>
</dbReference>
<evidence type="ECO:0000313" key="2">
    <source>
        <dbReference type="EMBL" id="XAN08251.1"/>
    </source>
</evidence>
<organism evidence="2 3">
    <name type="scientific">Ammonicoccus fulvus</name>
    <dbReference type="NCBI Taxonomy" id="3138240"/>
    <lineage>
        <taxon>Bacteria</taxon>
        <taxon>Bacillati</taxon>
        <taxon>Actinomycetota</taxon>
        <taxon>Actinomycetes</taxon>
        <taxon>Propionibacteriales</taxon>
        <taxon>Propionibacteriaceae</taxon>
        <taxon>Ammonicoccus</taxon>
    </lineage>
</organism>
<protein>
    <submittedName>
        <fullName evidence="2">Phosphatase domain-containing protein</fullName>
    </submittedName>
</protein>
<name>A0ABZ3FQ90_9ACTN</name>
<dbReference type="RefSeq" id="WP_425309706.1">
    <property type="nucleotide sequence ID" value="NZ_CP154795.1"/>
</dbReference>
<reference evidence="2 3" key="1">
    <citation type="submission" date="2024-04" db="EMBL/GenBank/DDBJ databases">
        <title>Isolation of an actinomycete strain from pig manure.</title>
        <authorList>
            <person name="Gong T."/>
            <person name="Yu Z."/>
            <person name="An M."/>
            <person name="Wei C."/>
            <person name="Yang W."/>
            <person name="Liu L."/>
        </authorList>
    </citation>
    <scope>NUCLEOTIDE SEQUENCE [LARGE SCALE GENOMIC DNA]</scope>
    <source>
        <strain evidence="2 3">ZF39</strain>
    </source>
</reference>
<evidence type="ECO:0000259" key="1">
    <source>
        <dbReference type="Pfam" id="PF09949"/>
    </source>
</evidence>
<gene>
    <name evidence="2" type="ORF">AADG42_13390</name>
</gene>
<dbReference type="Pfam" id="PF09949">
    <property type="entry name" value="APP1_cat"/>
    <property type="match status" value="1"/>
</dbReference>
<dbReference type="Proteomes" id="UP001442841">
    <property type="component" value="Chromosome"/>
</dbReference>